<protein>
    <recommendedName>
        <fullName evidence="4">PPM-type phosphatase domain-containing protein</fullName>
    </recommendedName>
</protein>
<accession>A0A2M6WT65</accession>
<dbReference type="EMBL" id="PFAM01000016">
    <property type="protein sequence ID" value="PIT95982.1"/>
    <property type="molecule type" value="Genomic_DNA"/>
</dbReference>
<evidence type="ECO:0008006" key="4">
    <source>
        <dbReference type="Google" id="ProtNLM"/>
    </source>
</evidence>
<comment type="caution">
    <text evidence="2">The sequence shown here is derived from an EMBL/GenBank/DDBJ whole genome shotgun (WGS) entry which is preliminary data.</text>
</comment>
<evidence type="ECO:0000256" key="1">
    <source>
        <dbReference type="SAM" id="Phobius"/>
    </source>
</evidence>
<keyword evidence="1" id="KW-0472">Membrane</keyword>
<gene>
    <name evidence="2" type="ORF">COT94_02950</name>
</gene>
<proteinExistence type="predicted"/>
<dbReference type="AlphaFoldDB" id="A0A2M6WT65"/>
<dbReference type="Proteomes" id="UP000228533">
    <property type="component" value="Unassembled WGS sequence"/>
</dbReference>
<feature type="transmembrane region" description="Helical" evidence="1">
    <location>
        <begin position="394"/>
        <end position="417"/>
    </location>
</feature>
<name>A0A2M6WT65_9BACT</name>
<dbReference type="Gene3D" id="2.130.10.10">
    <property type="entry name" value="YVTN repeat-like/Quinoprotein amine dehydrogenase"/>
    <property type="match status" value="1"/>
</dbReference>
<evidence type="ECO:0000313" key="2">
    <source>
        <dbReference type="EMBL" id="PIT95982.1"/>
    </source>
</evidence>
<feature type="transmembrane region" description="Helical" evidence="1">
    <location>
        <begin position="351"/>
        <end position="373"/>
    </location>
</feature>
<organism evidence="2 3">
    <name type="scientific">Candidatus Falkowbacteria bacterium CG10_big_fil_rev_8_21_14_0_10_37_14</name>
    <dbReference type="NCBI Taxonomy" id="1974561"/>
    <lineage>
        <taxon>Bacteria</taxon>
        <taxon>Candidatus Falkowiibacteriota</taxon>
    </lineage>
</organism>
<keyword evidence="1" id="KW-1133">Transmembrane helix</keyword>
<reference evidence="3" key="1">
    <citation type="submission" date="2017-09" db="EMBL/GenBank/DDBJ databases">
        <title>Depth-based differentiation of microbial function through sediment-hosted aquifers and enrichment of novel symbionts in the deep terrestrial subsurface.</title>
        <authorList>
            <person name="Probst A.J."/>
            <person name="Ladd B."/>
            <person name="Jarett J.K."/>
            <person name="Geller-Mcgrath D.E."/>
            <person name="Sieber C.M.K."/>
            <person name="Emerson J.B."/>
            <person name="Anantharaman K."/>
            <person name="Thomas B.C."/>
            <person name="Malmstrom R."/>
            <person name="Stieglmeier M."/>
            <person name="Klingl A."/>
            <person name="Woyke T."/>
            <person name="Ryan C.M."/>
            <person name="Banfield J.F."/>
        </authorList>
    </citation>
    <scope>NUCLEOTIDE SEQUENCE [LARGE SCALE GENOMIC DNA]</scope>
</reference>
<dbReference type="InterPro" id="IPR015943">
    <property type="entry name" value="WD40/YVTN_repeat-like_dom_sf"/>
</dbReference>
<sequence>MSCNIGQLAISPDLKTGSSGKILLSQPSLNEERWLGRLFVVAEINSRRQDNQELVDFIFKQLERQYYSDEQILLLERTSTISIEQIFEIVIADLNNQLIDFLVARKNSFSPASANITVGVLHNNQLLFANLGSNKGLLIYPAKNPDSKTVGGYNLIDVTQKVSDPTQDVFDPNKLFSNIIKGGISQNATFIIINESLYEYLSEKQLIKIISTLPPASAAVQIRNIVEQTAVFVPFLGLIIKNNRNNEESSKSSMDLKVRVHQADNPDTLHRPSKSSYETLSPLKDVNKESIRALNLTESRTAEILKPSGLIGLNLLKKIFGLFSNKNSKQRSIIKREQLIRHRAERFMVPFFKGLLMVASLLAVWIGALYRLLTNPEKRQAVVEKLQQHKQRFTWKHWLAVGIFSGGLLILVSGIWLTNYNKKLAIEKTNYQSLQTEIDKHFSDLSAIKIYGDQASADEHLTAIKNILAKLPTKTTDQQKYIEMVNTRYNQAFEETYRFTKTSNPLWKATTDWQSLGVYKNDLIAIAGRTLWRQNNNDFEEIINDLGVDDCKPLKVSEYNENFYCLANSEVLAINLANKQILHLPLDQAPINPKGAAIYNGRLYVAADDGQIYRFTGQTTGWVAKQSWLSSPLNNKPQDLIIDSSIFLLTSNGLSQYLSGEAQNFSPQIYPTMNEAKYLAGNKSSANLYIYSGDYNGRIIVIDKKGKLINQYIGENWQNIKDIDLSDDGKMLYILKADGVERIEL</sequence>
<dbReference type="SUPFAM" id="SSF101898">
    <property type="entry name" value="NHL repeat"/>
    <property type="match status" value="1"/>
</dbReference>
<keyword evidence="1" id="KW-0812">Transmembrane</keyword>
<evidence type="ECO:0000313" key="3">
    <source>
        <dbReference type="Proteomes" id="UP000228533"/>
    </source>
</evidence>